<proteinExistence type="predicted"/>
<evidence type="ECO:0000256" key="3">
    <source>
        <dbReference type="ARBA" id="ARBA00022692"/>
    </source>
</evidence>
<dbReference type="AlphaFoldDB" id="A0A0F6W6U2"/>
<evidence type="ECO:0008006" key="9">
    <source>
        <dbReference type="Google" id="ProtNLM"/>
    </source>
</evidence>
<evidence type="ECO:0000256" key="2">
    <source>
        <dbReference type="ARBA" id="ARBA00022475"/>
    </source>
</evidence>
<organism evidence="7 8">
    <name type="scientific">Sandaracinus amylolyticus</name>
    <dbReference type="NCBI Taxonomy" id="927083"/>
    <lineage>
        <taxon>Bacteria</taxon>
        <taxon>Pseudomonadati</taxon>
        <taxon>Myxococcota</taxon>
        <taxon>Polyangia</taxon>
        <taxon>Polyangiales</taxon>
        <taxon>Sandaracinaceae</taxon>
        <taxon>Sandaracinus</taxon>
    </lineage>
</organism>
<dbReference type="Proteomes" id="UP000034883">
    <property type="component" value="Chromosome"/>
</dbReference>
<dbReference type="GO" id="GO:0044781">
    <property type="term" value="P:bacterial-type flagellum organization"/>
    <property type="evidence" value="ECO:0007669"/>
    <property type="project" value="InterPro"/>
</dbReference>
<reference evidence="7 8" key="1">
    <citation type="submission" date="2015-03" db="EMBL/GenBank/DDBJ databases">
        <title>Genome assembly of Sandaracinus amylolyticus DSM 53668.</title>
        <authorList>
            <person name="Sharma G."/>
            <person name="Subramanian S."/>
        </authorList>
    </citation>
    <scope>NUCLEOTIDE SEQUENCE [LARGE SCALE GENOMIC DNA]</scope>
    <source>
        <strain evidence="7 8">DSM 53668</strain>
    </source>
</reference>
<name>A0A0F6W6U2_9BACT</name>
<evidence type="ECO:0000256" key="1">
    <source>
        <dbReference type="ARBA" id="ARBA00004236"/>
    </source>
</evidence>
<dbReference type="InterPro" id="IPR022781">
    <property type="entry name" value="Flagellar_biosynth_FliO"/>
</dbReference>
<sequence length="135" mass="14568">MFLLLQAELPGGYGVALLQSLLALAAVCVLAWVVLRWASQRGLGTFARGTRVKVIERVPLDARRTLWLVKVGGKVLLIGAGDGASPTTLTELREDELPDEPITTKGATFVEVLRRAASGAPKRVEARPEETERPP</sequence>
<dbReference type="RefSeq" id="WP_053235859.1">
    <property type="nucleotide sequence ID" value="NZ_CP011125.1"/>
</dbReference>
<evidence type="ECO:0000313" key="7">
    <source>
        <dbReference type="EMBL" id="AKF08752.1"/>
    </source>
</evidence>
<keyword evidence="8" id="KW-1185">Reference proteome</keyword>
<keyword evidence="4 6" id="KW-1133">Transmembrane helix</keyword>
<dbReference type="STRING" id="927083.DB32_005901"/>
<dbReference type="KEGG" id="samy:DB32_005901"/>
<evidence type="ECO:0000313" key="8">
    <source>
        <dbReference type="Proteomes" id="UP000034883"/>
    </source>
</evidence>
<comment type="subcellular location">
    <subcellularLocation>
        <location evidence="1">Cell membrane</location>
    </subcellularLocation>
</comment>
<accession>A0A0F6W6U2</accession>
<evidence type="ECO:0000256" key="5">
    <source>
        <dbReference type="ARBA" id="ARBA00023136"/>
    </source>
</evidence>
<evidence type="ECO:0000256" key="4">
    <source>
        <dbReference type="ARBA" id="ARBA00022989"/>
    </source>
</evidence>
<keyword evidence="2" id="KW-1003">Cell membrane</keyword>
<dbReference type="Pfam" id="PF04347">
    <property type="entry name" value="FliO"/>
    <property type="match status" value="1"/>
</dbReference>
<keyword evidence="3 6" id="KW-0812">Transmembrane</keyword>
<keyword evidence="5 6" id="KW-0472">Membrane</keyword>
<gene>
    <name evidence="7" type="ORF">DB32_005901</name>
</gene>
<protein>
    <recommendedName>
        <fullName evidence="9">Flagellar protein</fullName>
    </recommendedName>
</protein>
<dbReference type="GO" id="GO:0016020">
    <property type="term" value="C:membrane"/>
    <property type="evidence" value="ECO:0007669"/>
    <property type="project" value="InterPro"/>
</dbReference>
<dbReference type="EMBL" id="CP011125">
    <property type="protein sequence ID" value="AKF08752.1"/>
    <property type="molecule type" value="Genomic_DNA"/>
</dbReference>
<evidence type="ECO:0000256" key="6">
    <source>
        <dbReference type="SAM" id="Phobius"/>
    </source>
</evidence>
<feature type="transmembrane region" description="Helical" evidence="6">
    <location>
        <begin position="12"/>
        <end position="35"/>
    </location>
</feature>